<dbReference type="SUPFAM" id="SSF103473">
    <property type="entry name" value="MFS general substrate transporter"/>
    <property type="match status" value="1"/>
</dbReference>
<comment type="caution">
    <text evidence="7">The sequence shown here is derived from an EMBL/GenBank/DDBJ whole genome shotgun (WGS) entry which is preliminary data.</text>
</comment>
<feature type="transmembrane region" description="Helical" evidence="6">
    <location>
        <begin position="223"/>
        <end position="246"/>
    </location>
</feature>
<dbReference type="PANTHER" id="PTHR23513">
    <property type="entry name" value="INTEGRAL MEMBRANE EFFLUX PROTEIN-RELATED"/>
    <property type="match status" value="1"/>
</dbReference>
<evidence type="ECO:0000256" key="2">
    <source>
        <dbReference type="ARBA" id="ARBA00022475"/>
    </source>
</evidence>
<evidence type="ECO:0000256" key="1">
    <source>
        <dbReference type="ARBA" id="ARBA00004651"/>
    </source>
</evidence>
<feature type="transmembrane region" description="Helical" evidence="6">
    <location>
        <begin position="252"/>
        <end position="271"/>
    </location>
</feature>
<keyword evidence="5 6" id="KW-0472">Membrane</keyword>
<dbReference type="RefSeq" id="WP_101435552.1">
    <property type="nucleotide sequence ID" value="NZ_PJMY01000003.1"/>
</dbReference>
<feature type="transmembrane region" description="Helical" evidence="6">
    <location>
        <begin position="143"/>
        <end position="166"/>
    </location>
</feature>
<reference evidence="7 8" key="1">
    <citation type="submission" date="2017-12" db="EMBL/GenBank/DDBJ databases">
        <title>Sequencing the genomes of 1000 Actinobacteria strains.</title>
        <authorList>
            <person name="Klenk H.-P."/>
        </authorList>
    </citation>
    <scope>NUCLEOTIDE SEQUENCE [LARGE SCALE GENOMIC DNA]</scope>
    <source>
        <strain evidence="7 8">DSM 45165</strain>
    </source>
</reference>
<evidence type="ECO:0000256" key="3">
    <source>
        <dbReference type="ARBA" id="ARBA00022692"/>
    </source>
</evidence>
<comment type="subcellular location">
    <subcellularLocation>
        <location evidence="1">Cell membrane</location>
        <topology evidence="1">Multi-pass membrane protein</topology>
    </subcellularLocation>
</comment>
<dbReference type="InterPro" id="IPR011701">
    <property type="entry name" value="MFS"/>
</dbReference>
<feature type="transmembrane region" description="Helical" evidence="6">
    <location>
        <begin position="340"/>
        <end position="366"/>
    </location>
</feature>
<evidence type="ECO:0000313" key="7">
    <source>
        <dbReference type="EMBL" id="PKV91505.1"/>
    </source>
</evidence>
<organism evidence="7 8">
    <name type="scientific">Amycolatopsis echigonensis</name>
    <dbReference type="NCBI Taxonomy" id="2576905"/>
    <lineage>
        <taxon>Bacteria</taxon>
        <taxon>Bacillati</taxon>
        <taxon>Actinomycetota</taxon>
        <taxon>Actinomycetes</taxon>
        <taxon>Pseudonocardiales</taxon>
        <taxon>Pseudonocardiaceae</taxon>
        <taxon>Amycolatopsis</taxon>
    </lineage>
</organism>
<evidence type="ECO:0000256" key="5">
    <source>
        <dbReference type="ARBA" id="ARBA00023136"/>
    </source>
</evidence>
<feature type="transmembrane region" description="Helical" evidence="6">
    <location>
        <begin position="372"/>
        <end position="394"/>
    </location>
</feature>
<dbReference type="AlphaFoldDB" id="A0A2N3WC98"/>
<keyword evidence="8" id="KW-1185">Reference proteome</keyword>
<accession>A0A2N3WC98</accession>
<proteinExistence type="predicted"/>
<evidence type="ECO:0000256" key="6">
    <source>
        <dbReference type="SAM" id="Phobius"/>
    </source>
</evidence>
<protein>
    <submittedName>
        <fullName evidence="7">MFS family arabinose efflux permease</fullName>
    </submittedName>
</protein>
<dbReference type="GO" id="GO:0005886">
    <property type="term" value="C:plasma membrane"/>
    <property type="evidence" value="ECO:0007669"/>
    <property type="project" value="UniProtKB-SubCell"/>
</dbReference>
<dbReference type="EMBL" id="PJMY01000003">
    <property type="protein sequence ID" value="PKV91505.1"/>
    <property type="molecule type" value="Genomic_DNA"/>
</dbReference>
<dbReference type="Pfam" id="PF07690">
    <property type="entry name" value="MFS_1"/>
    <property type="match status" value="1"/>
</dbReference>
<dbReference type="CDD" id="cd06173">
    <property type="entry name" value="MFS_MefA_like"/>
    <property type="match status" value="1"/>
</dbReference>
<sequence length="416" mass="42819">MTTTAPSFRSVFRVGEFRALWLAHVLSVAGDQLARVALTVLVFDRTASAGWAAGTYALTYLPDLLGGALGGLADRFPRRTVLVVADVVRALLVALMAIPGMPWPVAAVLLVIVQLAAGPFQAARQAVLPDMLGEEKLATGQAILSSTYQAALVLGFGAGAAVVAWLGVSGALWADAVTFAVSAAALRWGLRPYPVSKVTERVPQWASLKAGCRLVARDRKLRSLLAIACCCGFYVVPEGLAVPVAAQLGGTGVLGWLLVANPVGTLLGALLISRLPRARQVRWLGPLAVASSLVLLPTGWTPALPVVVAIWTVSGMFSAHDLITQVQYSLAAPPDQRGQVIGVAIAALRAAQGLTIAAAGALALAFAPTTVVAIAAVAGAGCAGAAGIAWTRAVRTDRAVRPRRTPLDGATPPPAP</sequence>
<feature type="transmembrane region" description="Helical" evidence="6">
    <location>
        <begin position="49"/>
        <end position="73"/>
    </location>
</feature>
<feature type="transmembrane region" description="Helical" evidence="6">
    <location>
        <begin position="21"/>
        <end position="43"/>
    </location>
</feature>
<evidence type="ECO:0000313" key="8">
    <source>
        <dbReference type="Proteomes" id="UP000233750"/>
    </source>
</evidence>
<keyword evidence="4 6" id="KW-1133">Transmembrane helix</keyword>
<evidence type="ECO:0000256" key="4">
    <source>
        <dbReference type="ARBA" id="ARBA00022989"/>
    </source>
</evidence>
<dbReference type="InterPro" id="IPR036259">
    <property type="entry name" value="MFS_trans_sf"/>
</dbReference>
<keyword evidence="2" id="KW-1003">Cell membrane</keyword>
<dbReference type="OrthoDB" id="3227279at2"/>
<gene>
    <name evidence="7" type="ORF">ATK30_2281</name>
</gene>
<keyword evidence="3 6" id="KW-0812">Transmembrane</keyword>
<dbReference type="Proteomes" id="UP000233750">
    <property type="component" value="Unassembled WGS sequence"/>
</dbReference>
<dbReference type="GO" id="GO:0022857">
    <property type="term" value="F:transmembrane transporter activity"/>
    <property type="evidence" value="ECO:0007669"/>
    <property type="project" value="InterPro"/>
</dbReference>
<dbReference type="PANTHER" id="PTHR23513:SF11">
    <property type="entry name" value="STAPHYLOFERRIN A TRANSPORTER"/>
    <property type="match status" value="1"/>
</dbReference>
<dbReference type="Gene3D" id="1.20.1250.20">
    <property type="entry name" value="MFS general substrate transporter like domains"/>
    <property type="match status" value="1"/>
</dbReference>
<name>A0A2N3WC98_9PSEU</name>